<organism evidence="2 3">
    <name type="scientific">Paenibacillus oryzisoli</name>
    <dbReference type="NCBI Taxonomy" id="1850517"/>
    <lineage>
        <taxon>Bacteria</taxon>
        <taxon>Bacillati</taxon>
        <taxon>Bacillota</taxon>
        <taxon>Bacilli</taxon>
        <taxon>Bacillales</taxon>
        <taxon>Paenibacillaceae</taxon>
        <taxon>Paenibacillus</taxon>
    </lineage>
</organism>
<dbReference type="Pfam" id="PF08241">
    <property type="entry name" value="Methyltransf_11"/>
    <property type="match status" value="1"/>
</dbReference>
<dbReference type="OrthoDB" id="9808140at2"/>
<proteinExistence type="predicted"/>
<gene>
    <name evidence="2" type="ORF">A8708_17740</name>
</gene>
<sequence length="221" mass="25223">MANLSWKQYFDKRAEVHGASVQSSDYYNEESFFLQRNHTLGWLGELHDKEILDAGCGVGAFSEPLVGANTVYGVDFSERSLAFAAERGLRTSSDDLTALHFEEGKFDVVLCIGVIQLIEQYRAVIAELARVTKPGGTLLIETLHRRSWQRKVLLLFEKTKKFDRMYAMDELKKVFIAHGFEHIEFLKIYHPFPYVSKGSTGWKVHDRLCTSFAIKGSKKHV</sequence>
<dbReference type="EMBL" id="LYPB01000050">
    <property type="protein sequence ID" value="OAS20424.1"/>
    <property type="molecule type" value="Genomic_DNA"/>
</dbReference>
<evidence type="ECO:0000313" key="3">
    <source>
        <dbReference type="Proteomes" id="UP000078454"/>
    </source>
</evidence>
<dbReference type="CDD" id="cd02440">
    <property type="entry name" value="AdoMet_MTases"/>
    <property type="match status" value="1"/>
</dbReference>
<comment type="caution">
    <text evidence="2">The sequence shown here is derived from an EMBL/GenBank/DDBJ whole genome shotgun (WGS) entry which is preliminary data.</text>
</comment>
<evidence type="ECO:0000313" key="2">
    <source>
        <dbReference type="EMBL" id="OAS20424.1"/>
    </source>
</evidence>
<dbReference type="RefSeq" id="WP_068663053.1">
    <property type="nucleotide sequence ID" value="NZ_LYPB01000050.1"/>
</dbReference>
<dbReference type="Proteomes" id="UP000078454">
    <property type="component" value="Unassembled WGS sequence"/>
</dbReference>
<feature type="domain" description="Methyltransferase type 11" evidence="1">
    <location>
        <begin position="52"/>
        <end position="140"/>
    </location>
</feature>
<dbReference type="STRING" id="1850517.A8708_17740"/>
<dbReference type="InterPro" id="IPR029063">
    <property type="entry name" value="SAM-dependent_MTases_sf"/>
</dbReference>
<dbReference type="PANTHER" id="PTHR43464">
    <property type="entry name" value="METHYLTRANSFERASE"/>
    <property type="match status" value="1"/>
</dbReference>
<dbReference type="AlphaFoldDB" id="A0A198AFX4"/>
<name>A0A198AFX4_9BACL</name>
<accession>A0A198AFX4</accession>
<dbReference type="Gene3D" id="3.40.50.150">
    <property type="entry name" value="Vaccinia Virus protein VP39"/>
    <property type="match status" value="1"/>
</dbReference>
<dbReference type="PANTHER" id="PTHR43464:SF83">
    <property type="entry name" value="MALONYL-[ACYL-CARRIER PROTEIN] O-METHYLTRANSFERASE"/>
    <property type="match status" value="1"/>
</dbReference>
<keyword evidence="3" id="KW-1185">Reference proteome</keyword>
<reference evidence="2 3" key="1">
    <citation type="submission" date="2016-05" db="EMBL/GenBank/DDBJ databases">
        <title>Paenibacillus sp. 1ZS3-15 nov., isolated from the rhizosphere soil.</title>
        <authorList>
            <person name="Zhang X.X."/>
            <person name="Zhang J."/>
        </authorList>
    </citation>
    <scope>NUCLEOTIDE SEQUENCE [LARGE SCALE GENOMIC DNA]</scope>
    <source>
        <strain evidence="2 3">1ZS3-15</strain>
    </source>
</reference>
<protein>
    <recommendedName>
        <fullName evidence="1">Methyltransferase type 11 domain-containing protein</fullName>
    </recommendedName>
</protein>
<evidence type="ECO:0000259" key="1">
    <source>
        <dbReference type="Pfam" id="PF08241"/>
    </source>
</evidence>
<dbReference type="SUPFAM" id="SSF53335">
    <property type="entry name" value="S-adenosyl-L-methionine-dependent methyltransferases"/>
    <property type="match status" value="1"/>
</dbReference>
<dbReference type="InterPro" id="IPR013216">
    <property type="entry name" value="Methyltransf_11"/>
</dbReference>
<dbReference type="GO" id="GO:0008757">
    <property type="term" value="F:S-adenosylmethionine-dependent methyltransferase activity"/>
    <property type="evidence" value="ECO:0007669"/>
    <property type="project" value="InterPro"/>
</dbReference>